<dbReference type="AlphaFoldDB" id="A0A437JRK2"/>
<protein>
    <submittedName>
        <fullName evidence="3">Acyltransferase</fullName>
    </submittedName>
</protein>
<evidence type="ECO:0000313" key="3">
    <source>
        <dbReference type="EMBL" id="RVT49461.1"/>
    </source>
</evidence>
<dbReference type="SUPFAM" id="SSF51161">
    <property type="entry name" value="Trimeric LpxA-like enzymes"/>
    <property type="match status" value="1"/>
</dbReference>
<evidence type="ECO:0000256" key="1">
    <source>
        <dbReference type="ARBA" id="ARBA00022679"/>
    </source>
</evidence>
<accession>A0A437JRK2</accession>
<keyword evidence="1 3" id="KW-0808">Transferase</keyword>
<dbReference type="RefSeq" id="WP_128200212.1">
    <property type="nucleotide sequence ID" value="NZ_SACT01000008.1"/>
</dbReference>
<comment type="caution">
    <text evidence="3">The sequence shown here is derived from an EMBL/GenBank/DDBJ whole genome shotgun (WGS) entry which is preliminary data.</text>
</comment>
<keyword evidence="2" id="KW-0677">Repeat</keyword>
<dbReference type="PANTHER" id="PTHR23416:SF78">
    <property type="entry name" value="LIPOPOLYSACCHARIDE BIOSYNTHESIS O-ACETYL TRANSFERASE WBBJ-RELATED"/>
    <property type="match status" value="1"/>
</dbReference>
<dbReference type="CDD" id="cd04647">
    <property type="entry name" value="LbH_MAT_like"/>
    <property type="match status" value="1"/>
</dbReference>
<dbReference type="InterPro" id="IPR011004">
    <property type="entry name" value="Trimer_LpxA-like_sf"/>
</dbReference>
<keyword evidence="3" id="KW-0012">Acyltransferase</keyword>
<dbReference type="InterPro" id="IPR051159">
    <property type="entry name" value="Hexapeptide_acetyltransf"/>
</dbReference>
<dbReference type="InterPro" id="IPR018357">
    <property type="entry name" value="Hexapep_transf_CS"/>
</dbReference>
<evidence type="ECO:0000256" key="2">
    <source>
        <dbReference type="ARBA" id="ARBA00022737"/>
    </source>
</evidence>
<dbReference type="PANTHER" id="PTHR23416">
    <property type="entry name" value="SIALIC ACID SYNTHASE-RELATED"/>
    <property type="match status" value="1"/>
</dbReference>
<dbReference type="PROSITE" id="PS00101">
    <property type="entry name" value="HEXAPEP_TRANSFERASES"/>
    <property type="match status" value="1"/>
</dbReference>
<dbReference type="GO" id="GO:0016746">
    <property type="term" value="F:acyltransferase activity"/>
    <property type="evidence" value="ECO:0007669"/>
    <property type="project" value="UniProtKB-KW"/>
</dbReference>
<sequence length="253" mass="27072">MHGPAIARAESVIEGLRLAPEDYAPVEPSSDVRIQGDASNLVLARPGLKARLSVNFGSARGCRVLLGTDLQGSLQIGFSGDESLVVIGERCVLHELQIRSKQAGDFIAIGNGVTTTAKNTWISGAGAGAGRPWLIIGDDCMFAYDIVIRNSDAHPIYAIDGPLQLNEPASGVCLEPHVWVGEDVKILKDLTIGAGSIVAMGSIVTRDIPRASVARGIPAVATPAHDRYWARNDLPRSRERALHFHRRYPPSSN</sequence>
<keyword evidence="4" id="KW-1185">Reference proteome</keyword>
<evidence type="ECO:0000313" key="4">
    <source>
        <dbReference type="Proteomes" id="UP000288178"/>
    </source>
</evidence>
<proteinExistence type="predicted"/>
<name>A0A437JRK2_9BURK</name>
<dbReference type="EMBL" id="SACT01000008">
    <property type="protein sequence ID" value="RVT49461.1"/>
    <property type="molecule type" value="Genomic_DNA"/>
</dbReference>
<organism evidence="3 4">
    <name type="scientific">Rubrivivax albus</name>
    <dbReference type="NCBI Taxonomy" id="2499835"/>
    <lineage>
        <taxon>Bacteria</taxon>
        <taxon>Pseudomonadati</taxon>
        <taxon>Pseudomonadota</taxon>
        <taxon>Betaproteobacteria</taxon>
        <taxon>Burkholderiales</taxon>
        <taxon>Sphaerotilaceae</taxon>
        <taxon>Rubrivivax</taxon>
    </lineage>
</organism>
<reference evidence="3 4" key="1">
    <citation type="submission" date="2019-01" db="EMBL/GenBank/DDBJ databases">
        <authorList>
            <person name="Chen W.-M."/>
        </authorList>
    </citation>
    <scope>NUCLEOTIDE SEQUENCE [LARGE SCALE GENOMIC DNA]</scope>
    <source>
        <strain evidence="3 4">ICH-3</strain>
    </source>
</reference>
<gene>
    <name evidence="3" type="ORF">ENE75_20545</name>
</gene>
<dbReference type="OrthoDB" id="272049at2"/>
<dbReference type="Gene3D" id="2.160.10.10">
    <property type="entry name" value="Hexapeptide repeat proteins"/>
    <property type="match status" value="1"/>
</dbReference>
<dbReference type="Proteomes" id="UP000288178">
    <property type="component" value="Unassembled WGS sequence"/>
</dbReference>